<name>A0A067L457_JATCU</name>
<proteinExistence type="predicted"/>
<reference evidence="1 2" key="1">
    <citation type="journal article" date="2014" name="PLoS ONE">
        <title>Global Analysis of Gene Expression Profiles in Physic Nut (Jatropha curcas L.) Seedlings Exposed to Salt Stress.</title>
        <authorList>
            <person name="Zhang L."/>
            <person name="Zhang C."/>
            <person name="Wu P."/>
            <person name="Chen Y."/>
            <person name="Li M."/>
            <person name="Jiang H."/>
            <person name="Wu G."/>
        </authorList>
    </citation>
    <scope>NUCLEOTIDE SEQUENCE [LARGE SCALE GENOMIC DNA]</scope>
    <source>
        <strain evidence="2">cv. GZQX0401</strain>
        <tissue evidence="1">Young leaves</tissue>
    </source>
</reference>
<dbReference type="AlphaFoldDB" id="A0A067L457"/>
<keyword evidence="2" id="KW-1185">Reference proteome</keyword>
<gene>
    <name evidence="1" type="ORF">JCGZ_22773</name>
</gene>
<protein>
    <submittedName>
        <fullName evidence="1">Uncharacterized protein</fullName>
    </submittedName>
</protein>
<dbReference type="Proteomes" id="UP000027138">
    <property type="component" value="Unassembled WGS sequence"/>
</dbReference>
<evidence type="ECO:0000313" key="1">
    <source>
        <dbReference type="EMBL" id="KDP43221.1"/>
    </source>
</evidence>
<organism evidence="1 2">
    <name type="scientific">Jatropha curcas</name>
    <name type="common">Barbados nut</name>
    <dbReference type="NCBI Taxonomy" id="180498"/>
    <lineage>
        <taxon>Eukaryota</taxon>
        <taxon>Viridiplantae</taxon>
        <taxon>Streptophyta</taxon>
        <taxon>Embryophyta</taxon>
        <taxon>Tracheophyta</taxon>
        <taxon>Spermatophyta</taxon>
        <taxon>Magnoliopsida</taxon>
        <taxon>eudicotyledons</taxon>
        <taxon>Gunneridae</taxon>
        <taxon>Pentapetalae</taxon>
        <taxon>rosids</taxon>
        <taxon>fabids</taxon>
        <taxon>Malpighiales</taxon>
        <taxon>Euphorbiaceae</taxon>
        <taxon>Crotonoideae</taxon>
        <taxon>Jatropheae</taxon>
        <taxon>Jatropha</taxon>
    </lineage>
</organism>
<dbReference type="EMBL" id="KK914277">
    <property type="protein sequence ID" value="KDP43221.1"/>
    <property type="molecule type" value="Genomic_DNA"/>
</dbReference>
<evidence type="ECO:0000313" key="2">
    <source>
        <dbReference type="Proteomes" id="UP000027138"/>
    </source>
</evidence>
<accession>A0A067L457</accession>
<sequence length="98" mass="10720">MEVEPRSSRRMINIFITGLSPWVLTTSNICSFKAMSSGTVVVDKKGMSTMETQDMSNAIQILDPDAVMCIVGSGANCSNPYVVFSIDDVHHLDKKHPS</sequence>